<dbReference type="RefSeq" id="WP_229230168.1">
    <property type="nucleotide sequence ID" value="NZ_AP024525.1"/>
</dbReference>
<name>A0ABM7PZH4_SINCY</name>
<dbReference type="SUPFAM" id="SSF55729">
    <property type="entry name" value="Acyl-CoA N-acyltransferases (Nat)"/>
    <property type="match status" value="1"/>
</dbReference>
<dbReference type="Gene3D" id="3.40.630.30">
    <property type="match status" value="1"/>
</dbReference>
<dbReference type="CDD" id="cd04301">
    <property type="entry name" value="NAT_SF"/>
    <property type="match status" value="1"/>
</dbReference>
<organism evidence="2 3">
    <name type="scientific">Sinomonas cyclohexanicum</name>
    <name type="common">Corynebacterium cyclohexanicum</name>
    <dbReference type="NCBI Taxonomy" id="322009"/>
    <lineage>
        <taxon>Bacteria</taxon>
        <taxon>Bacillati</taxon>
        <taxon>Actinomycetota</taxon>
        <taxon>Actinomycetes</taxon>
        <taxon>Micrococcales</taxon>
        <taxon>Micrococcaceae</taxon>
        <taxon>Sinomonas</taxon>
    </lineage>
</organism>
<dbReference type="PROSITE" id="PS51186">
    <property type="entry name" value="GNAT"/>
    <property type="match status" value="1"/>
</dbReference>
<dbReference type="EMBL" id="AP024525">
    <property type="protein sequence ID" value="BCT77464.1"/>
    <property type="molecule type" value="Genomic_DNA"/>
</dbReference>
<dbReference type="InterPro" id="IPR016181">
    <property type="entry name" value="Acyl_CoA_acyltransferase"/>
</dbReference>
<reference evidence="2 3" key="1">
    <citation type="journal article" date="2021" name="J. Biosci. Bioeng.">
        <title>Identification and characterization of a chc gene cluster responsible for the aromatization pathway of cyclohexanecarboxylate degradation in Sinomonas cyclohexanicum ATCC 51369.</title>
        <authorList>
            <person name="Yamamoto T."/>
            <person name="Hasegawa Y."/>
            <person name="Lau P.C.K."/>
            <person name="Iwaki H."/>
        </authorList>
    </citation>
    <scope>NUCLEOTIDE SEQUENCE [LARGE SCALE GENOMIC DNA]</scope>
    <source>
        <strain evidence="2 3">ATCC 51369</strain>
    </source>
</reference>
<gene>
    <name evidence="2" type="ORF">SCMU_33060</name>
</gene>
<keyword evidence="3" id="KW-1185">Reference proteome</keyword>
<feature type="domain" description="N-acetyltransferase" evidence="1">
    <location>
        <begin position="78"/>
        <end position="229"/>
    </location>
</feature>
<dbReference type="Pfam" id="PF13508">
    <property type="entry name" value="Acetyltransf_7"/>
    <property type="match status" value="1"/>
</dbReference>
<proteinExistence type="predicted"/>
<evidence type="ECO:0000313" key="2">
    <source>
        <dbReference type="EMBL" id="BCT77464.1"/>
    </source>
</evidence>
<accession>A0ABM7PZH4</accession>
<evidence type="ECO:0000259" key="1">
    <source>
        <dbReference type="PROSITE" id="PS51186"/>
    </source>
</evidence>
<dbReference type="Proteomes" id="UP001319861">
    <property type="component" value="Chromosome"/>
</dbReference>
<evidence type="ECO:0000313" key="3">
    <source>
        <dbReference type="Proteomes" id="UP001319861"/>
    </source>
</evidence>
<dbReference type="InterPro" id="IPR000182">
    <property type="entry name" value="GNAT_dom"/>
</dbReference>
<protein>
    <recommendedName>
        <fullName evidence="1">N-acetyltransferase domain-containing protein</fullName>
    </recommendedName>
</protein>
<sequence>MGEESLRELLGTWVEGWASTRHYPVQDVGSFKAVQLTDKSGDWEAFAASPSRQEFADLAAFVAESSPRLLTILTDDLPAYRTLAAEHGLVELAGDQQLMIMDFEGKDVEAPWLNDDELKLTTDYEDHSATVTVKTTAGALAASGHVAVAHGYAVFDRIVTEPDFRRRGLGSFVMRALTAAMSEHSLDQGLLIASVDGQHLYHHLGWSDVSGVLVLTNKGTTAGGSLSAD</sequence>